<feature type="domain" description="Solute-binding protein family 5" evidence="2">
    <location>
        <begin position="83"/>
        <end position="414"/>
    </location>
</feature>
<dbReference type="PIRSF" id="PIRSF002741">
    <property type="entry name" value="MppA"/>
    <property type="match status" value="1"/>
</dbReference>
<protein>
    <submittedName>
        <fullName evidence="3">ABC transporter substrate-binding protein</fullName>
    </submittedName>
</protein>
<sequence>MSRRTAVGAVLLLALGGCAAGGAAPPGGDAGAPVDGGTLRYGAVAAGGGAAVTDPHGSLFNESDWVRLGALYDVLTVPGDNGTVQPRLARSWSSSDNATRWRFELRPDAVFSDGKPVRAADVLYSLRRIGAKAAQNGGRLGTVDIGQSTADGDLAVVLRTTQPDADLPRTLAGVTFVVPDGAEKFDQPVGSGPFTLSTMDGQTAVLVRNDKWWGHRPHLDKLEIRGFADPQALAAAVTSGEVDVAANVSPAAARTAERTGGLVVSRRPGATTYPMLMRLDKAPFDRPEVRRAVKLAVDRNALVGGVLLGYGTVGGDVPGGTDVPAPARDLAEARRVLSSVGGVVLNTTTAYPGMVSAATLLATQLGEAGLKVEVRQHPPETYWSQVYTVEPLAMGYYTDVPFPVWVRQTALSTSAFNETGWKKPDFDTEFAAAMAVVDQGQREAALKKLRERMAADGGWLVWGFGDGLDVSSPAVQGLPVSTGFARIFLDGVWLRR</sequence>
<feature type="signal peptide" evidence="1">
    <location>
        <begin position="1"/>
        <end position="19"/>
    </location>
</feature>
<keyword evidence="1" id="KW-0732">Signal</keyword>
<organism evidence="3 4">
    <name type="scientific">Lentzea rhizosphaerae</name>
    <dbReference type="NCBI Taxonomy" id="2041025"/>
    <lineage>
        <taxon>Bacteria</taxon>
        <taxon>Bacillati</taxon>
        <taxon>Actinomycetota</taxon>
        <taxon>Actinomycetes</taxon>
        <taxon>Pseudonocardiales</taxon>
        <taxon>Pseudonocardiaceae</taxon>
        <taxon>Lentzea</taxon>
    </lineage>
</organism>
<dbReference type="Gene3D" id="3.40.190.10">
    <property type="entry name" value="Periplasmic binding protein-like II"/>
    <property type="match status" value="1"/>
</dbReference>
<dbReference type="PROSITE" id="PS51257">
    <property type="entry name" value="PROKAR_LIPOPROTEIN"/>
    <property type="match status" value="1"/>
</dbReference>
<dbReference type="CDD" id="cd08503">
    <property type="entry name" value="PBP2_NikA_DppA_OppA_like_17"/>
    <property type="match status" value="1"/>
</dbReference>
<dbReference type="InterPro" id="IPR000914">
    <property type="entry name" value="SBP_5_dom"/>
</dbReference>
<feature type="chain" id="PRO_5046320280" evidence="1">
    <location>
        <begin position="20"/>
        <end position="496"/>
    </location>
</feature>
<dbReference type="RefSeq" id="WP_382370363.1">
    <property type="nucleotide sequence ID" value="NZ_JBHRZI010000010.1"/>
</dbReference>
<dbReference type="Proteomes" id="UP001595690">
    <property type="component" value="Unassembled WGS sequence"/>
</dbReference>
<comment type="caution">
    <text evidence="3">The sequence shown here is derived from an EMBL/GenBank/DDBJ whole genome shotgun (WGS) entry which is preliminary data.</text>
</comment>
<evidence type="ECO:0000256" key="1">
    <source>
        <dbReference type="SAM" id="SignalP"/>
    </source>
</evidence>
<dbReference type="InterPro" id="IPR030678">
    <property type="entry name" value="Peptide/Ni-bd"/>
</dbReference>
<dbReference type="PANTHER" id="PTHR30290">
    <property type="entry name" value="PERIPLASMIC BINDING COMPONENT OF ABC TRANSPORTER"/>
    <property type="match status" value="1"/>
</dbReference>
<evidence type="ECO:0000313" key="3">
    <source>
        <dbReference type="EMBL" id="MFC3891232.1"/>
    </source>
</evidence>
<dbReference type="PANTHER" id="PTHR30290:SF65">
    <property type="entry name" value="MONOACYL PHOSPHATIDYLINOSITOL TETRAMANNOSIDE-BINDING PROTEIN LPQW-RELATED"/>
    <property type="match status" value="1"/>
</dbReference>
<dbReference type="Gene3D" id="3.10.105.10">
    <property type="entry name" value="Dipeptide-binding Protein, Domain 3"/>
    <property type="match status" value="1"/>
</dbReference>
<dbReference type="Pfam" id="PF00496">
    <property type="entry name" value="SBP_bac_5"/>
    <property type="match status" value="1"/>
</dbReference>
<proteinExistence type="predicted"/>
<reference evidence="4" key="1">
    <citation type="journal article" date="2019" name="Int. J. Syst. Evol. Microbiol.">
        <title>The Global Catalogue of Microorganisms (GCM) 10K type strain sequencing project: providing services to taxonomists for standard genome sequencing and annotation.</title>
        <authorList>
            <consortium name="The Broad Institute Genomics Platform"/>
            <consortium name="The Broad Institute Genome Sequencing Center for Infectious Disease"/>
            <person name="Wu L."/>
            <person name="Ma J."/>
        </authorList>
    </citation>
    <scope>NUCLEOTIDE SEQUENCE [LARGE SCALE GENOMIC DNA]</scope>
    <source>
        <strain evidence="4">CGMCC 4.7405</strain>
    </source>
</reference>
<keyword evidence="4" id="KW-1185">Reference proteome</keyword>
<gene>
    <name evidence="3" type="ORF">ACFOWZ_07065</name>
</gene>
<dbReference type="EMBL" id="JBHRZI010000010">
    <property type="protein sequence ID" value="MFC3891232.1"/>
    <property type="molecule type" value="Genomic_DNA"/>
</dbReference>
<evidence type="ECO:0000259" key="2">
    <source>
        <dbReference type="Pfam" id="PF00496"/>
    </source>
</evidence>
<name>A0ABV8BPE7_9PSEU</name>
<accession>A0ABV8BPE7</accession>
<evidence type="ECO:0000313" key="4">
    <source>
        <dbReference type="Proteomes" id="UP001595690"/>
    </source>
</evidence>
<dbReference type="SUPFAM" id="SSF53850">
    <property type="entry name" value="Periplasmic binding protein-like II"/>
    <property type="match status" value="1"/>
</dbReference>
<dbReference type="InterPro" id="IPR039424">
    <property type="entry name" value="SBP_5"/>
</dbReference>